<proteinExistence type="inferred from homology"/>
<keyword evidence="8" id="KW-0614">Plasmid</keyword>
<geneLocation type="plasmid" evidence="8 9">
    <name>RPME01</name>
</geneLocation>
<protein>
    <submittedName>
        <fullName evidence="8">DNA-directed DNA polymerase</fullName>
    </submittedName>
</protein>
<dbReference type="KEGG" id="mpt:Mpe_B0052"/>
<organism evidence="8 9">
    <name type="scientific">Methylibium petroleiphilum (strain ATCC BAA-1232 / LMG 22953 / PM1)</name>
    <dbReference type="NCBI Taxonomy" id="420662"/>
    <lineage>
        <taxon>Bacteria</taxon>
        <taxon>Pseudomonadati</taxon>
        <taxon>Pseudomonadota</taxon>
        <taxon>Betaproteobacteria</taxon>
        <taxon>Burkholderiales</taxon>
        <taxon>Sphaerotilaceae</taxon>
        <taxon>Methylibium</taxon>
    </lineage>
</organism>
<feature type="domain" description="UmuC" evidence="7">
    <location>
        <begin position="11"/>
        <end position="207"/>
    </location>
</feature>
<dbReference type="HOGENOM" id="CLU_012348_3_0_4"/>
<dbReference type="InterPro" id="IPR001126">
    <property type="entry name" value="UmuC"/>
</dbReference>
<keyword evidence="5" id="KW-0742">SOS response</keyword>
<dbReference type="Pfam" id="PF11799">
    <property type="entry name" value="IMS_C"/>
    <property type="match status" value="1"/>
</dbReference>
<dbReference type="EMBL" id="CP000556">
    <property type="protein sequence ID" value="ABM96831.1"/>
    <property type="molecule type" value="Genomic_DNA"/>
</dbReference>
<dbReference type="GO" id="GO:0003887">
    <property type="term" value="F:DNA-directed DNA polymerase activity"/>
    <property type="evidence" value="ECO:0007669"/>
    <property type="project" value="UniProtKB-KW"/>
</dbReference>
<dbReference type="Gene3D" id="3.40.1170.60">
    <property type="match status" value="1"/>
</dbReference>
<dbReference type="InterPro" id="IPR043128">
    <property type="entry name" value="Rev_trsase/Diguanyl_cyclase"/>
</dbReference>
<gene>
    <name evidence="8" type="ordered locus">Mpe_B0052</name>
</gene>
<dbReference type="PANTHER" id="PTHR11076">
    <property type="entry name" value="DNA REPAIR POLYMERASE UMUC / TRANSFERASE FAMILY MEMBER"/>
    <property type="match status" value="1"/>
</dbReference>
<dbReference type="GO" id="GO:0006281">
    <property type="term" value="P:DNA repair"/>
    <property type="evidence" value="ECO:0007669"/>
    <property type="project" value="UniProtKB-KW"/>
</dbReference>
<evidence type="ECO:0000256" key="6">
    <source>
        <dbReference type="SAM" id="MobiDB-lite"/>
    </source>
</evidence>
<dbReference type="PROSITE" id="PS50173">
    <property type="entry name" value="UMUC"/>
    <property type="match status" value="1"/>
</dbReference>
<evidence type="ECO:0000313" key="8">
    <source>
        <dbReference type="EMBL" id="ABM96831.1"/>
    </source>
</evidence>
<dbReference type="eggNOG" id="COG0389">
    <property type="taxonomic scope" value="Bacteria"/>
</dbReference>
<dbReference type="GO" id="GO:0003684">
    <property type="term" value="F:damaged DNA binding"/>
    <property type="evidence" value="ECO:0007669"/>
    <property type="project" value="InterPro"/>
</dbReference>
<keyword evidence="8" id="KW-0548">Nucleotidyltransferase</keyword>
<dbReference type="Gene3D" id="1.10.150.20">
    <property type="entry name" value="5' to 3' exonuclease, C-terminal subdomain"/>
    <property type="match status" value="1"/>
</dbReference>
<dbReference type="InterPro" id="IPR017961">
    <property type="entry name" value="DNA_pol_Y-fam_little_finger"/>
</dbReference>
<evidence type="ECO:0000313" key="9">
    <source>
        <dbReference type="Proteomes" id="UP000000366"/>
    </source>
</evidence>
<evidence type="ECO:0000256" key="1">
    <source>
        <dbReference type="ARBA" id="ARBA00010945"/>
    </source>
</evidence>
<sequence>MSIQYGVWRMYALVDGNNFYCSVERVFRPSLTGRPVVVMGSNDGCVIARSNEAKALGVKMGEPWFQCRHLEKDQGLVALSANFTLYGDMSERMMTVAGSFAPRQEVYSIDECFLDFAGMPGGPGSLVETGRALREKVLRWTGIPTCVGFGPTKTLAKLANHIAKSAERKPGSYPEQLAQVCNLGELADEVRRELLVKTEVKEVWGVGPRIGAQLNAAGVSTVLDLVRLDPAAVRRRFSVVLEKTVLELRGISCLTLEDAPASRQQIMCSRSFGRPVLEMEGLVEALSDFAARAAEKLRKQENLAGAVHVFITTSPFRKEDRQYSRSVTVPLVRPTGDTRVLVSAAILALRAVFKPGYRYAKAGVMLMELQPESVHQAELDLGEPEPGTVPRDRSKLMSAVDAVNRRHGRGSLMVASAGLATARREFVPKQERRTPHYTTSWDDMPVARA</sequence>
<dbReference type="PANTHER" id="PTHR11076:SF34">
    <property type="entry name" value="PROTEIN UMUC"/>
    <property type="match status" value="1"/>
</dbReference>
<feature type="region of interest" description="Disordered" evidence="6">
    <location>
        <begin position="430"/>
        <end position="449"/>
    </location>
</feature>
<dbReference type="Proteomes" id="UP000000366">
    <property type="component" value="Plasmid RPME01"/>
</dbReference>
<dbReference type="Gene3D" id="3.30.70.270">
    <property type="match status" value="1"/>
</dbReference>
<dbReference type="InterPro" id="IPR043502">
    <property type="entry name" value="DNA/RNA_pol_sf"/>
</dbReference>
<evidence type="ECO:0000259" key="7">
    <source>
        <dbReference type="PROSITE" id="PS50173"/>
    </source>
</evidence>
<reference evidence="8 9" key="1">
    <citation type="journal article" date="2007" name="J. Bacteriol.">
        <title>Whole-genome analysis of the methyl tert-butyl ether-degrading beta-proteobacterium Methylibium petroleiphilum PM1.</title>
        <authorList>
            <person name="Kane S.R."/>
            <person name="Chakicherla A.Y."/>
            <person name="Chain P.S.G."/>
            <person name="Schmidt R."/>
            <person name="Shin M.W."/>
            <person name="Legler T.C."/>
            <person name="Scow K.M."/>
            <person name="Larimer F.W."/>
            <person name="Lucas S.M."/>
            <person name="Richardson P.M."/>
            <person name="Hristova K.R."/>
        </authorList>
    </citation>
    <scope>NUCLEOTIDE SEQUENCE [LARGE SCALE GENOMIC DNA]</scope>
    <source>
        <strain evidence="9">ATCC BAA-1232 / LMG 22953 / PM1</strain>
        <plasmid evidence="8 9">RPME01</plasmid>
    </source>
</reference>
<keyword evidence="4" id="KW-0234">DNA repair</keyword>
<dbReference type="CDD" id="cd01700">
    <property type="entry name" value="PolY_Pol_V_umuC"/>
    <property type="match status" value="1"/>
</dbReference>
<dbReference type="InterPro" id="IPR025188">
    <property type="entry name" value="DUF4113"/>
</dbReference>
<dbReference type="GO" id="GO:0005829">
    <property type="term" value="C:cytosol"/>
    <property type="evidence" value="ECO:0007669"/>
    <property type="project" value="TreeGrafter"/>
</dbReference>
<comment type="similarity">
    <text evidence="1">Belongs to the DNA polymerase type-Y family.</text>
</comment>
<evidence type="ECO:0000256" key="5">
    <source>
        <dbReference type="ARBA" id="ARBA00023236"/>
    </source>
</evidence>
<keyword evidence="9" id="KW-1185">Reference proteome</keyword>
<dbReference type="GO" id="GO:0042276">
    <property type="term" value="P:error-prone translesion synthesis"/>
    <property type="evidence" value="ECO:0007669"/>
    <property type="project" value="TreeGrafter"/>
</dbReference>
<evidence type="ECO:0000256" key="2">
    <source>
        <dbReference type="ARBA" id="ARBA00022763"/>
    </source>
</evidence>
<keyword evidence="8" id="KW-0239">DNA-directed DNA polymerase</keyword>
<keyword evidence="8" id="KW-0808">Transferase</keyword>
<keyword evidence="2" id="KW-0227">DNA damage</keyword>
<name>A2SMP2_METPP</name>
<dbReference type="SUPFAM" id="SSF56672">
    <property type="entry name" value="DNA/RNA polymerases"/>
    <property type="match status" value="1"/>
</dbReference>
<accession>A2SMP2</accession>
<dbReference type="Pfam" id="PF00817">
    <property type="entry name" value="IMS"/>
    <property type="match status" value="1"/>
</dbReference>
<keyword evidence="3" id="KW-0741">SOS mutagenesis</keyword>
<dbReference type="Pfam" id="PF13438">
    <property type="entry name" value="DUF4113"/>
    <property type="match status" value="1"/>
</dbReference>
<evidence type="ECO:0000256" key="4">
    <source>
        <dbReference type="ARBA" id="ARBA00023204"/>
    </source>
</evidence>
<evidence type="ECO:0000256" key="3">
    <source>
        <dbReference type="ARBA" id="ARBA00023199"/>
    </source>
</evidence>
<dbReference type="AlphaFoldDB" id="A2SMP2"/>
<dbReference type="GO" id="GO:0009432">
    <property type="term" value="P:SOS response"/>
    <property type="evidence" value="ECO:0007669"/>
    <property type="project" value="UniProtKB-KW"/>
</dbReference>
<dbReference type="InterPro" id="IPR050116">
    <property type="entry name" value="DNA_polymerase-Y"/>
</dbReference>